<keyword evidence="1" id="KW-0732">Signal</keyword>
<protein>
    <submittedName>
        <fullName evidence="2">Putative secreted protein</fullName>
    </submittedName>
</protein>
<reference evidence="2" key="1">
    <citation type="submission" date="2018-01" db="EMBL/GenBank/DDBJ databases">
        <title>An insight into the sialome of Amazonian anophelines.</title>
        <authorList>
            <person name="Ribeiro J.M."/>
            <person name="Scarpassa V."/>
            <person name="Calvo E."/>
        </authorList>
    </citation>
    <scope>NUCLEOTIDE SEQUENCE</scope>
</reference>
<accession>A0A2M4D8U5</accession>
<evidence type="ECO:0000313" key="2">
    <source>
        <dbReference type="EMBL" id="MBW73985.1"/>
    </source>
</evidence>
<organism evidence="2">
    <name type="scientific">Anopheles darlingi</name>
    <name type="common">Mosquito</name>
    <dbReference type="NCBI Taxonomy" id="43151"/>
    <lineage>
        <taxon>Eukaryota</taxon>
        <taxon>Metazoa</taxon>
        <taxon>Ecdysozoa</taxon>
        <taxon>Arthropoda</taxon>
        <taxon>Hexapoda</taxon>
        <taxon>Insecta</taxon>
        <taxon>Pterygota</taxon>
        <taxon>Neoptera</taxon>
        <taxon>Endopterygota</taxon>
        <taxon>Diptera</taxon>
        <taxon>Nematocera</taxon>
        <taxon>Culicoidea</taxon>
        <taxon>Culicidae</taxon>
        <taxon>Anophelinae</taxon>
        <taxon>Anopheles</taxon>
    </lineage>
</organism>
<sequence length="87" mass="10070">MMLLLMLLLMLLVLVMLLIVRREVWMVATERTVSQVTFHRRSYDDATRLRPGRHRSGGLRGRRLGWCPLIEATAEHEPVHLPIEGTP</sequence>
<proteinExistence type="predicted"/>
<dbReference type="AlphaFoldDB" id="A0A2M4D8U5"/>
<feature type="chain" id="PRO_5014630344" evidence="1">
    <location>
        <begin position="18"/>
        <end position="87"/>
    </location>
</feature>
<dbReference type="EMBL" id="GGFL01009807">
    <property type="protein sequence ID" value="MBW73985.1"/>
    <property type="molecule type" value="Transcribed_RNA"/>
</dbReference>
<evidence type="ECO:0000256" key="1">
    <source>
        <dbReference type="SAM" id="SignalP"/>
    </source>
</evidence>
<name>A0A2M4D8U5_ANODA</name>
<feature type="signal peptide" evidence="1">
    <location>
        <begin position="1"/>
        <end position="17"/>
    </location>
</feature>